<protein>
    <submittedName>
        <fullName evidence="2">Uncharacterized protein</fullName>
    </submittedName>
</protein>
<organism evidence="2 3">
    <name type="scientific">Pseudomonas segetis</name>
    <dbReference type="NCBI Taxonomy" id="298908"/>
    <lineage>
        <taxon>Bacteria</taxon>
        <taxon>Pseudomonadati</taxon>
        <taxon>Pseudomonadota</taxon>
        <taxon>Gammaproteobacteria</taxon>
        <taxon>Pseudomonadales</taxon>
        <taxon>Pseudomonadaceae</taxon>
        <taxon>Pseudomonas</taxon>
    </lineage>
</organism>
<keyword evidence="3" id="KW-1185">Reference proteome</keyword>
<feature type="transmembrane region" description="Helical" evidence="1">
    <location>
        <begin position="12"/>
        <end position="34"/>
    </location>
</feature>
<evidence type="ECO:0000313" key="3">
    <source>
        <dbReference type="Proteomes" id="UP000242915"/>
    </source>
</evidence>
<evidence type="ECO:0000313" key="2">
    <source>
        <dbReference type="EMBL" id="SNS98708.1"/>
    </source>
</evidence>
<proteinExistence type="predicted"/>
<keyword evidence="1" id="KW-1133">Transmembrane helix</keyword>
<dbReference type="Proteomes" id="UP000242915">
    <property type="component" value="Unassembled WGS sequence"/>
</dbReference>
<keyword evidence="1" id="KW-0812">Transmembrane</keyword>
<feature type="transmembrane region" description="Helical" evidence="1">
    <location>
        <begin position="46"/>
        <end position="68"/>
    </location>
</feature>
<feature type="transmembrane region" description="Helical" evidence="1">
    <location>
        <begin position="112"/>
        <end position="135"/>
    </location>
</feature>
<keyword evidence="1" id="KW-0472">Membrane</keyword>
<feature type="transmembrane region" description="Helical" evidence="1">
    <location>
        <begin position="75"/>
        <end position="92"/>
    </location>
</feature>
<accession>A0A239IZS1</accession>
<dbReference type="EMBL" id="FZOG01000007">
    <property type="protein sequence ID" value="SNS98708.1"/>
    <property type="molecule type" value="Genomic_DNA"/>
</dbReference>
<dbReference type="AlphaFoldDB" id="A0A239IZS1"/>
<dbReference type="RefSeq" id="WP_089361088.1">
    <property type="nucleotide sequence ID" value="NZ_FZOG01000007.1"/>
</dbReference>
<name>A0A239IZS1_9PSED</name>
<sequence>MLSQTANSNHTRFNLSTLGGAAIAMAGVLGFVGFGGAQALGAHPFWGMKIAYFAIGAGLVMSVMAALAKQRLAQQLITFTTLLVISIAITTYGKTQFAASYAEDDFAGKLWFFGWITALAASFSIVTAITTSWLARNKAN</sequence>
<evidence type="ECO:0000256" key="1">
    <source>
        <dbReference type="SAM" id="Phobius"/>
    </source>
</evidence>
<reference evidence="3" key="1">
    <citation type="submission" date="2017-06" db="EMBL/GenBank/DDBJ databases">
        <authorList>
            <person name="Varghese N."/>
            <person name="Submissions S."/>
        </authorList>
    </citation>
    <scope>NUCLEOTIDE SEQUENCE [LARGE SCALE GENOMIC DNA]</scope>
    <source>
        <strain evidence="3">CIP 108523</strain>
    </source>
</reference>
<gene>
    <name evidence="2" type="ORF">SAMN05216255_4094</name>
</gene>